<name>J6F225_TRIAS</name>
<sequence length="135" mass="14322">MSSDNHTQWTKTVSDHQDDLMLSFNVSNGQLVVGPVDNWIDYCSEGGGAAISSPTAQQIVGDVPAHMCIPLPGSNLSQVRSVLLDAQNKNATGWFAVMYTISSGSSARPAASLPSNMGAWWWLPLLASLAMAVVC</sequence>
<proteinExistence type="predicted"/>
<dbReference type="GeneID" id="25991300"/>
<comment type="caution">
    <text evidence="1">The sequence shown here is derived from an EMBL/GenBank/DDBJ whole genome shotgun (WGS) entry which is preliminary data.</text>
</comment>
<organism evidence="1 2">
    <name type="scientific">Trichosporon asahii var. asahii (strain ATCC 90039 / CBS 2479 / JCM 2466 / KCTC 7840 / NBRC 103889/ NCYC 2677 / UAMH 7654)</name>
    <name type="common">Yeast</name>
    <dbReference type="NCBI Taxonomy" id="1186058"/>
    <lineage>
        <taxon>Eukaryota</taxon>
        <taxon>Fungi</taxon>
        <taxon>Dikarya</taxon>
        <taxon>Basidiomycota</taxon>
        <taxon>Agaricomycotina</taxon>
        <taxon>Tremellomycetes</taxon>
        <taxon>Trichosporonales</taxon>
        <taxon>Trichosporonaceae</taxon>
        <taxon>Trichosporon</taxon>
    </lineage>
</organism>
<reference evidence="1 2" key="1">
    <citation type="journal article" date="2012" name="Eukaryot. Cell">
        <title>Draft genome sequence of CBS 2479, the standard type strain of Trichosporon asahii.</title>
        <authorList>
            <person name="Yang R.Y."/>
            <person name="Li H.T."/>
            <person name="Zhu H."/>
            <person name="Zhou G.P."/>
            <person name="Wang M."/>
            <person name="Wang L."/>
        </authorList>
    </citation>
    <scope>NUCLEOTIDE SEQUENCE [LARGE SCALE GENOMIC DNA]</scope>
    <source>
        <strain evidence="2">ATCC 90039 / CBS 2479 / JCM 2466 / KCTC 7840 / NCYC 2677 / UAMH 7654</strain>
    </source>
</reference>
<dbReference type="KEGG" id="tasa:A1Q1_07788"/>
<protein>
    <submittedName>
        <fullName evidence="1">Uncharacterized protein</fullName>
    </submittedName>
</protein>
<evidence type="ECO:0000313" key="2">
    <source>
        <dbReference type="Proteomes" id="UP000002748"/>
    </source>
</evidence>
<accession>J6F225</accession>
<evidence type="ECO:0000313" key="1">
    <source>
        <dbReference type="EMBL" id="EJT50994.1"/>
    </source>
</evidence>
<gene>
    <name evidence="1" type="ORF">A1Q1_07788</name>
</gene>
<dbReference type="RefSeq" id="XP_014182275.1">
    <property type="nucleotide sequence ID" value="XM_014326800.1"/>
</dbReference>
<dbReference type="VEuPathDB" id="FungiDB:A1Q1_07788"/>
<dbReference type="AlphaFoldDB" id="J6F225"/>
<dbReference type="HOGENOM" id="CLU_1929085_0_0_1"/>
<dbReference type="EMBL" id="ALBS01000077">
    <property type="protein sequence ID" value="EJT50994.1"/>
    <property type="molecule type" value="Genomic_DNA"/>
</dbReference>
<dbReference type="Proteomes" id="UP000002748">
    <property type="component" value="Unassembled WGS sequence"/>
</dbReference>